<dbReference type="InterPro" id="IPR036566">
    <property type="entry name" value="PYNP-like_C_sf"/>
</dbReference>
<dbReference type="InterPro" id="IPR000312">
    <property type="entry name" value="Glycosyl_Trfase_fam3"/>
</dbReference>
<accession>A0A927CLU5</accession>
<dbReference type="AlphaFoldDB" id="A0A927CLU5"/>
<dbReference type="NCBIfam" id="NF004490">
    <property type="entry name" value="PRK05820.1"/>
    <property type="match status" value="1"/>
</dbReference>
<keyword evidence="9 13" id="KW-0808">Transferase</keyword>
<dbReference type="InterPro" id="IPR017872">
    <property type="entry name" value="Pyrmidine_PPase_CS"/>
</dbReference>
<keyword evidence="14" id="KW-1185">Reference proteome</keyword>
<evidence type="ECO:0000256" key="11">
    <source>
        <dbReference type="ARBA" id="ARBA00048525"/>
    </source>
</evidence>
<dbReference type="GO" id="GO:0006206">
    <property type="term" value="P:pyrimidine nucleobase metabolic process"/>
    <property type="evidence" value="ECO:0007669"/>
    <property type="project" value="InterPro"/>
</dbReference>
<comment type="catalytic activity">
    <reaction evidence="1">
        <text>2'-deoxyuridine + phosphate = 2-deoxy-alpha-D-ribose 1-phosphate + uracil</text>
        <dbReference type="Rhea" id="RHEA:22824"/>
        <dbReference type="ChEBI" id="CHEBI:16450"/>
        <dbReference type="ChEBI" id="CHEBI:17568"/>
        <dbReference type="ChEBI" id="CHEBI:43474"/>
        <dbReference type="ChEBI" id="CHEBI:57259"/>
        <dbReference type="EC" id="2.4.2.2"/>
    </reaction>
</comment>
<comment type="catalytic activity">
    <reaction evidence="11">
        <text>thymidine + phosphate = 2-deoxy-alpha-D-ribose 1-phosphate + thymine</text>
        <dbReference type="Rhea" id="RHEA:16037"/>
        <dbReference type="ChEBI" id="CHEBI:17748"/>
        <dbReference type="ChEBI" id="CHEBI:17821"/>
        <dbReference type="ChEBI" id="CHEBI:43474"/>
        <dbReference type="ChEBI" id="CHEBI:57259"/>
        <dbReference type="EC" id="2.4.2.2"/>
    </reaction>
</comment>
<gene>
    <name evidence="13" type="ORF">IDH41_13460</name>
</gene>
<evidence type="ECO:0000313" key="14">
    <source>
        <dbReference type="Proteomes" id="UP000632125"/>
    </source>
</evidence>
<evidence type="ECO:0000256" key="6">
    <source>
        <dbReference type="ARBA" id="ARBA00011889"/>
    </source>
</evidence>
<comment type="cofactor">
    <cofactor evidence="2">
        <name>K(+)</name>
        <dbReference type="ChEBI" id="CHEBI:29103"/>
    </cofactor>
</comment>
<dbReference type="InterPro" id="IPR035902">
    <property type="entry name" value="Nuc_phospho_transferase"/>
</dbReference>
<evidence type="ECO:0000256" key="5">
    <source>
        <dbReference type="ARBA" id="ARBA00011738"/>
    </source>
</evidence>
<evidence type="ECO:0000256" key="10">
    <source>
        <dbReference type="ARBA" id="ARBA00048453"/>
    </source>
</evidence>
<dbReference type="PANTHER" id="PTHR10515">
    <property type="entry name" value="THYMIDINE PHOSPHORYLASE"/>
    <property type="match status" value="1"/>
</dbReference>
<protein>
    <recommendedName>
        <fullName evidence="7">Pyrimidine-nucleoside phosphorylase</fullName>
        <ecNumber evidence="6">2.4.2.2</ecNumber>
    </recommendedName>
</protein>
<dbReference type="Pfam" id="PF07831">
    <property type="entry name" value="PYNP_C"/>
    <property type="match status" value="1"/>
</dbReference>
<dbReference type="GO" id="GO:0009032">
    <property type="term" value="F:thymidine phosphorylase activity"/>
    <property type="evidence" value="ECO:0007669"/>
    <property type="project" value="TreeGrafter"/>
</dbReference>
<dbReference type="GO" id="GO:0005829">
    <property type="term" value="C:cytosol"/>
    <property type="evidence" value="ECO:0007669"/>
    <property type="project" value="TreeGrafter"/>
</dbReference>
<comment type="similarity">
    <text evidence="4">Belongs to the thymidine/pyrimidine-nucleoside phosphorylase family.</text>
</comment>
<dbReference type="InterPro" id="IPR000053">
    <property type="entry name" value="Thymidine/pyrmidine_PPase"/>
</dbReference>
<proteinExistence type="inferred from homology"/>
<feature type="domain" description="Pyrimidine nucleoside phosphorylase C-terminal" evidence="12">
    <location>
        <begin position="345"/>
        <end position="420"/>
    </location>
</feature>
<comment type="caution">
    <text evidence="13">The sequence shown here is derived from an EMBL/GenBank/DDBJ whole genome shotgun (WGS) entry which is preliminary data.</text>
</comment>
<dbReference type="Pfam" id="PF00591">
    <property type="entry name" value="Glycos_transf_3"/>
    <property type="match status" value="1"/>
</dbReference>
<name>A0A927CLU5_9BACL</name>
<evidence type="ECO:0000256" key="1">
    <source>
        <dbReference type="ARBA" id="ARBA00001066"/>
    </source>
</evidence>
<dbReference type="Gene3D" id="3.40.1030.10">
    <property type="entry name" value="Nucleoside phosphorylase/phosphoribosyltransferase catalytic domain"/>
    <property type="match status" value="1"/>
</dbReference>
<reference evidence="13" key="1">
    <citation type="submission" date="2020-09" db="EMBL/GenBank/DDBJ databases">
        <title>A novel bacterium of genus Paenibacillus, isolated from South China Sea.</title>
        <authorList>
            <person name="Huang H."/>
            <person name="Mo K."/>
            <person name="Hu Y."/>
        </authorList>
    </citation>
    <scope>NUCLEOTIDE SEQUENCE</scope>
    <source>
        <strain evidence="13">IB182493</strain>
    </source>
</reference>
<dbReference type="GO" id="GO:0006213">
    <property type="term" value="P:pyrimidine nucleoside metabolic process"/>
    <property type="evidence" value="ECO:0007669"/>
    <property type="project" value="InterPro"/>
</dbReference>
<dbReference type="EC" id="2.4.2.2" evidence="6"/>
<comment type="subunit">
    <text evidence="5">Homodimer.</text>
</comment>
<dbReference type="Pfam" id="PF02885">
    <property type="entry name" value="Glycos_trans_3N"/>
    <property type="match status" value="1"/>
</dbReference>
<evidence type="ECO:0000256" key="9">
    <source>
        <dbReference type="ARBA" id="ARBA00022679"/>
    </source>
</evidence>
<dbReference type="GO" id="GO:0004645">
    <property type="term" value="F:1,4-alpha-oligoglucan phosphorylase activity"/>
    <property type="evidence" value="ECO:0007669"/>
    <property type="project" value="InterPro"/>
</dbReference>
<evidence type="ECO:0000256" key="4">
    <source>
        <dbReference type="ARBA" id="ARBA00006915"/>
    </source>
</evidence>
<organism evidence="13 14">
    <name type="scientific">Paenibacillus arenilitoris</name>
    <dbReference type="NCBI Taxonomy" id="2772299"/>
    <lineage>
        <taxon>Bacteria</taxon>
        <taxon>Bacillati</taxon>
        <taxon>Bacillota</taxon>
        <taxon>Bacilli</taxon>
        <taxon>Bacillales</taxon>
        <taxon>Paenibacillaceae</taxon>
        <taxon>Paenibacillus</taxon>
    </lineage>
</organism>
<keyword evidence="8 13" id="KW-0328">Glycosyltransferase</keyword>
<evidence type="ECO:0000256" key="2">
    <source>
        <dbReference type="ARBA" id="ARBA00001958"/>
    </source>
</evidence>
<dbReference type="InterPro" id="IPR036320">
    <property type="entry name" value="Glycosyl_Trfase_fam3_N_dom_sf"/>
</dbReference>
<dbReference type="SUPFAM" id="SSF47648">
    <property type="entry name" value="Nucleoside phosphorylase/phosphoribosyltransferase N-terminal domain"/>
    <property type="match status" value="1"/>
</dbReference>
<evidence type="ECO:0000256" key="7">
    <source>
        <dbReference type="ARBA" id="ARBA00014680"/>
    </source>
</evidence>
<dbReference type="SUPFAM" id="SSF52418">
    <property type="entry name" value="Nucleoside phosphorylase/phosphoribosyltransferase catalytic domain"/>
    <property type="match status" value="1"/>
</dbReference>
<dbReference type="SMART" id="SM00941">
    <property type="entry name" value="PYNP_C"/>
    <property type="match status" value="1"/>
</dbReference>
<evidence type="ECO:0000256" key="3">
    <source>
        <dbReference type="ARBA" id="ARBA00003877"/>
    </source>
</evidence>
<dbReference type="Proteomes" id="UP000632125">
    <property type="component" value="Unassembled WGS sequence"/>
</dbReference>
<dbReference type="PROSITE" id="PS00647">
    <property type="entry name" value="THYMID_PHOSPHORYLASE"/>
    <property type="match status" value="1"/>
</dbReference>
<evidence type="ECO:0000259" key="12">
    <source>
        <dbReference type="SMART" id="SM00941"/>
    </source>
</evidence>
<dbReference type="EMBL" id="JACXIY010000015">
    <property type="protein sequence ID" value="MBD2869592.1"/>
    <property type="molecule type" value="Genomic_DNA"/>
</dbReference>
<dbReference type="Gene3D" id="3.90.1170.30">
    <property type="entry name" value="Pyrimidine nucleoside phosphorylase-like, C-terminal domain"/>
    <property type="match status" value="1"/>
</dbReference>
<dbReference type="PANTHER" id="PTHR10515:SF0">
    <property type="entry name" value="THYMIDINE PHOSPHORYLASE"/>
    <property type="match status" value="1"/>
</dbReference>
<dbReference type="RefSeq" id="WP_190861820.1">
    <property type="nucleotide sequence ID" value="NZ_JACXIY010000015.1"/>
</dbReference>
<dbReference type="Gene3D" id="1.20.970.10">
    <property type="entry name" value="Transferase, Pyrimidine Nucleoside Phosphorylase, Chain C"/>
    <property type="match status" value="1"/>
</dbReference>
<dbReference type="NCBIfam" id="NF004747">
    <property type="entry name" value="PRK06078.1"/>
    <property type="match status" value="1"/>
</dbReference>
<sequence length="443" mass="46454">MRSVDLIQKKRDGGELTASELTYLIDGYSRGDIPDYQLSAWAMAVFFRGMTPRETAALTLAMANSGDQVDLGPISGIKVDKHSTGGVGDKTTLIVAPLVAAAGVPVAKMSGRGLGHTGGTIDKLESIEGFRTELSRERFMNQVNEIGLSVIGQSGNLAPADKKLYALRDVTATVESIPLIASSVMSKKIASGADAIVLDVKTGSGAFMKTLAQSEQLAKAMVDIGTEVGRKTAAVISDMDQPLGFAIGNALEVRESIETLKGNGPNDLTELCLTLGAHMVQLGGLASSVEEAKEMLRGKIENGEALAKFKAFVAAQGGDASIADDPSRLPQAPHTVEVKAEQSGYVSAIEAEQLGLAAMLLGAGRETKDAPIDYAVGVTLRMKVGDPVEAGATLAVLHVREQGEAAREVAERVRAAYSFSASKPEERALLLSVVTANGIERYV</sequence>
<dbReference type="FunFam" id="3.40.1030.10:FF:000003">
    <property type="entry name" value="Pyrimidine-nucleoside phosphorylase"/>
    <property type="match status" value="1"/>
</dbReference>
<dbReference type="PIRSF" id="PIRSF000478">
    <property type="entry name" value="TP_PyNP"/>
    <property type="match status" value="1"/>
</dbReference>
<evidence type="ECO:0000313" key="13">
    <source>
        <dbReference type="EMBL" id="MBD2869592.1"/>
    </source>
</evidence>
<dbReference type="SUPFAM" id="SSF54680">
    <property type="entry name" value="Pyrimidine nucleoside phosphorylase C-terminal domain"/>
    <property type="match status" value="1"/>
</dbReference>
<evidence type="ECO:0000256" key="8">
    <source>
        <dbReference type="ARBA" id="ARBA00022676"/>
    </source>
</evidence>
<dbReference type="InterPro" id="IPR013102">
    <property type="entry name" value="PYNP_C"/>
</dbReference>
<comment type="function">
    <text evidence="3">Catalyzes phosphorolysis of the pyrimidine nucleosides uridine, thymidine and 2'-deoxyuridine with the formation of the corresponding pyrimidine base and ribose-1-phosphate.</text>
</comment>
<comment type="catalytic activity">
    <reaction evidence="10">
        <text>uridine + phosphate = alpha-D-ribose 1-phosphate + uracil</text>
        <dbReference type="Rhea" id="RHEA:24388"/>
        <dbReference type="ChEBI" id="CHEBI:16704"/>
        <dbReference type="ChEBI" id="CHEBI:17568"/>
        <dbReference type="ChEBI" id="CHEBI:43474"/>
        <dbReference type="ChEBI" id="CHEBI:57720"/>
        <dbReference type="EC" id="2.4.2.2"/>
    </reaction>
</comment>
<dbReference type="InterPro" id="IPR018090">
    <property type="entry name" value="Pyrmidine_PPas_bac/euk"/>
</dbReference>
<dbReference type="NCBIfam" id="TIGR02644">
    <property type="entry name" value="Y_phosphoryl"/>
    <property type="match status" value="1"/>
</dbReference>
<dbReference type="InterPro" id="IPR017459">
    <property type="entry name" value="Glycosyl_Trfase_fam3_N_dom"/>
</dbReference>